<name>A0A1C3RK55_9PROT</name>
<protein>
    <submittedName>
        <fullName evidence="6">Efflux transporter, RND family, MFP subunit</fullName>
    </submittedName>
</protein>
<dbReference type="RefSeq" id="WP_069189688.1">
    <property type="nucleotide sequence ID" value="NZ_FLYE01000045.1"/>
</dbReference>
<comment type="similarity">
    <text evidence="1">Belongs to the membrane fusion protein (MFP) (TC 8.A.1) family.</text>
</comment>
<sequence>MKKLYQLGALTLCSLIALHSVSHAEEKKGPPPATAVGVDSVEKRTINQTIPVSGRLIAKQAGEIAARINAPVDKVLVDVGDKVFAGQALVHLVSDRLKHQKELALAEQERAQAALQTAKAQYNIVSQELKRLQRLRKSAAFNQARYDDKRLEQIKAKSAVSEAEAAVRKAKADMSLRELDLTYSKIVAPYPGTITLRQVDQGDYVSVGQSVLQIINARDLEIEADVATNRLSGLKAGTIVSATLSNQTSVQTKVRAVVPEENPLTRTRAVRFTPSFDPTKFKLAGNQTLTLDIPLGEVRKVLSVSKDAILNKKGGQIVFAIKGGKATITPVKLGDAMGSYFEVISGLSEGDVVVVRGNERLRPNQRVKAMGQAK</sequence>
<dbReference type="Gene3D" id="2.40.50.100">
    <property type="match status" value="1"/>
</dbReference>
<evidence type="ECO:0000313" key="7">
    <source>
        <dbReference type="Proteomes" id="UP000231658"/>
    </source>
</evidence>
<dbReference type="GO" id="GO:0015562">
    <property type="term" value="F:efflux transmembrane transporter activity"/>
    <property type="evidence" value="ECO:0007669"/>
    <property type="project" value="TreeGrafter"/>
</dbReference>
<dbReference type="InterPro" id="IPR006143">
    <property type="entry name" value="RND_pump_MFP"/>
</dbReference>
<evidence type="ECO:0000256" key="1">
    <source>
        <dbReference type="ARBA" id="ARBA00009477"/>
    </source>
</evidence>
<dbReference type="PANTHER" id="PTHR30469:SF15">
    <property type="entry name" value="HLYD FAMILY OF SECRETION PROTEINS"/>
    <property type="match status" value="1"/>
</dbReference>
<keyword evidence="3" id="KW-0732">Signal</keyword>
<dbReference type="Gene3D" id="2.40.30.170">
    <property type="match status" value="1"/>
</dbReference>
<dbReference type="Pfam" id="PF25989">
    <property type="entry name" value="YknX_C"/>
    <property type="match status" value="1"/>
</dbReference>
<dbReference type="Proteomes" id="UP000231658">
    <property type="component" value="Unassembled WGS sequence"/>
</dbReference>
<feature type="domain" description="YknX-like C-terminal permuted SH3-like" evidence="5">
    <location>
        <begin position="302"/>
        <end position="367"/>
    </location>
</feature>
<feature type="domain" description="CzcB-like barrel-sandwich hybrid" evidence="4">
    <location>
        <begin position="63"/>
        <end position="214"/>
    </location>
</feature>
<feature type="chain" id="PRO_5008680847" evidence="3">
    <location>
        <begin position="25"/>
        <end position="374"/>
    </location>
</feature>
<organism evidence="6 7">
    <name type="scientific">Candidatus Terasakiella magnetica</name>
    <dbReference type="NCBI Taxonomy" id="1867952"/>
    <lineage>
        <taxon>Bacteria</taxon>
        <taxon>Pseudomonadati</taxon>
        <taxon>Pseudomonadota</taxon>
        <taxon>Alphaproteobacteria</taxon>
        <taxon>Rhodospirillales</taxon>
        <taxon>Terasakiellaceae</taxon>
        <taxon>Terasakiella</taxon>
    </lineage>
</organism>
<evidence type="ECO:0000256" key="3">
    <source>
        <dbReference type="SAM" id="SignalP"/>
    </source>
</evidence>
<keyword evidence="2" id="KW-0175">Coiled coil</keyword>
<gene>
    <name evidence="6" type="ORF">MTBPR1_60193</name>
</gene>
<dbReference type="InterPro" id="IPR058637">
    <property type="entry name" value="YknX-like_C"/>
</dbReference>
<dbReference type="Pfam" id="PF25973">
    <property type="entry name" value="BSH_CzcB"/>
    <property type="match status" value="1"/>
</dbReference>
<dbReference type="GO" id="GO:1990281">
    <property type="term" value="C:efflux pump complex"/>
    <property type="evidence" value="ECO:0007669"/>
    <property type="project" value="TreeGrafter"/>
</dbReference>
<proteinExistence type="inferred from homology"/>
<dbReference type="PANTHER" id="PTHR30469">
    <property type="entry name" value="MULTIDRUG RESISTANCE PROTEIN MDTA"/>
    <property type="match status" value="1"/>
</dbReference>
<evidence type="ECO:0000313" key="6">
    <source>
        <dbReference type="EMBL" id="SCA57680.1"/>
    </source>
</evidence>
<dbReference type="InterPro" id="IPR058647">
    <property type="entry name" value="BSH_CzcB-like"/>
</dbReference>
<keyword evidence="7" id="KW-1185">Reference proteome</keyword>
<dbReference type="EMBL" id="FLYE01000045">
    <property type="protein sequence ID" value="SCA57680.1"/>
    <property type="molecule type" value="Genomic_DNA"/>
</dbReference>
<dbReference type="SUPFAM" id="SSF111369">
    <property type="entry name" value="HlyD-like secretion proteins"/>
    <property type="match status" value="1"/>
</dbReference>
<feature type="signal peptide" evidence="3">
    <location>
        <begin position="1"/>
        <end position="24"/>
    </location>
</feature>
<evidence type="ECO:0000256" key="2">
    <source>
        <dbReference type="SAM" id="Coils"/>
    </source>
</evidence>
<feature type="coiled-coil region" evidence="2">
    <location>
        <begin position="96"/>
        <end position="135"/>
    </location>
</feature>
<dbReference type="STRING" id="1867952.MTBPR1_60193"/>
<dbReference type="Gene3D" id="1.10.287.470">
    <property type="entry name" value="Helix hairpin bin"/>
    <property type="match status" value="1"/>
</dbReference>
<dbReference type="Gene3D" id="2.40.420.20">
    <property type="match status" value="1"/>
</dbReference>
<dbReference type="AlphaFoldDB" id="A0A1C3RK55"/>
<reference evidence="6 7" key="1">
    <citation type="submission" date="2016-07" db="EMBL/GenBank/DDBJ databases">
        <authorList>
            <person name="Lefevre C.T."/>
        </authorList>
    </citation>
    <scope>NUCLEOTIDE SEQUENCE [LARGE SCALE GENOMIC DNA]</scope>
    <source>
        <strain evidence="6">PR1</strain>
    </source>
</reference>
<evidence type="ECO:0000259" key="5">
    <source>
        <dbReference type="Pfam" id="PF25989"/>
    </source>
</evidence>
<evidence type="ECO:0000259" key="4">
    <source>
        <dbReference type="Pfam" id="PF25973"/>
    </source>
</evidence>
<accession>A0A1C3RK55</accession>
<dbReference type="NCBIfam" id="TIGR01730">
    <property type="entry name" value="RND_mfp"/>
    <property type="match status" value="1"/>
</dbReference>